<dbReference type="Proteomes" id="UP000664628">
    <property type="component" value="Unassembled WGS sequence"/>
</dbReference>
<dbReference type="PANTHER" id="PTHR12151">
    <property type="entry name" value="ELECTRON TRANSPORT PROTIN SCO1/SENC FAMILY MEMBER"/>
    <property type="match status" value="1"/>
</dbReference>
<evidence type="ECO:0000313" key="4">
    <source>
        <dbReference type="EMBL" id="MBO0949096.1"/>
    </source>
</evidence>
<organism evidence="4 5">
    <name type="scientific">Fibrella forsythiae</name>
    <dbReference type="NCBI Taxonomy" id="2817061"/>
    <lineage>
        <taxon>Bacteria</taxon>
        <taxon>Pseudomonadati</taxon>
        <taxon>Bacteroidota</taxon>
        <taxon>Cytophagia</taxon>
        <taxon>Cytophagales</taxon>
        <taxon>Spirosomataceae</taxon>
        <taxon>Fibrella</taxon>
    </lineage>
</organism>
<dbReference type="Pfam" id="PF02630">
    <property type="entry name" value="SCO1-SenC"/>
    <property type="match status" value="1"/>
</dbReference>
<proteinExistence type="inferred from homology"/>
<reference evidence="4 5" key="1">
    <citation type="submission" date="2021-03" db="EMBL/GenBank/DDBJ databases">
        <title>Fibrella sp. HMF5405 genome sequencing and assembly.</title>
        <authorList>
            <person name="Kang H."/>
            <person name="Kim H."/>
            <person name="Bae S."/>
            <person name="Joh K."/>
        </authorList>
    </citation>
    <scope>NUCLEOTIDE SEQUENCE [LARGE SCALE GENOMIC DNA]</scope>
    <source>
        <strain evidence="4 5">HMF5405</strain>
    </source>
</reference>
<comment type="similarity">
    <text evidence="1">Belongs to the SCO1/2 family.</text>
</comment>
<sequence length="233" mass="25526">MQKQKLIRVSSRLRPTLNSSSIARLAVLAPAIGLLLGMAGCTQTDKLPILGEREAVTKQVDGKTVTDSVYHTIPDFKFVSQNGDTVTAATVSGKIYVADFFFTSCPTICPKMKTQLKRVYERFKTNPEVLLLSHTIDPAHDSVPVLKEFAQELGVSGKNWLFVTGDRDKIYDIGQNSYMVTAQADSSAPGGVVHSGAFILVDKNRHIRGIYDGTTESGVDKLMTDMDKLLTEK</sequence>
<evidence type="ECO:0000313" key="5">
    <source>
        <dbReference type="Proteomes" id="UP000664628"/>
    </source>
</evidence>
<evidence type="ECO:0000256" key="2">
    <source>
        <dbReference type="ARBA" id="ARBA00023008"/>
    </source>
</evidence>
<keyword evidence="2" id="KW-0186">Copper</keyword>
<dbReference type="CDD" id="cd02968">
    <property type="entry name" value="SCO"/>
    <property type="match status" value="1"/>
</dbReference>
<protein>
    <submittedName>
        <fullName evidence="4">SCO family protein</fullName>
    </submittedName>
</protein>
<dbReference type="InterPro" id="IPR013766">
    <property type="entry name" value="Thioredoxin_domain"/>
</dbReference>
<feature type="domain" description="Thioredoxin" evidence="3">
    <location>
        <begin position="67"/>
        <end position="231"/>
    </location>
</feature>
<dbReference type="SUPFAM" id="SSF52833">
    <property type="entry name" value="Thioredoxin-like"/>
    <property type="match status" value="1"/>
</dbReference>
<evidence type="ECO:0000256" key="1">
    <source>
        <dbReference type="ARBA" id="ARBA00010996"/>
    </source>
</evidence>
<comment type="caution">
    <text evidence="4">The sequence shown here is derived from an EMBL/GenBank/DDBJ whole genome shotgun (WGS) entry which is preliminary data.</text>
</comment>
<evidence type="ECO:0000259" key="3">
    <source>
        <dbReference type="PROSITE" id="PS51352"/>
    </source>
</evidence>
<dbReference type="EMBL" id="JAFMYW010000002">
    <property type="protein sequence ID" value="MBO0949096.1"/>
    <property type="molecule type" value="Genomic_DNA"/>
</dbReference>
<gene>
    <name evidence="4" type="ORF">J2I46_10915</name>
</gene>
<name>A0ABS3JI53_9BACT</name>
<accession>A0ABS3JI53</accession>
<keyword evidence="5" id="KW-1185">Reference proteome</keyword>
<dbReference type="InterPro" id="IPR003782">
    <property type="entry name" value="SCO1/SenC"/>
</dbReference>
<dbReference type="PANTHER" id="PTHR12151:SF25">
    <property type="entry name" value="LINALOOL DEHYDRATASE_ISOMERASE DOMAIN-CONTAINING PROTEIN"/>
    <property type="match status" value="1"/>
</dbReference>
<dbReference type="InterPro" id="IPR036249">
    <property type="entry name" value="Thioredoxin-like_sf"/>
</dbReference>
<dbReference type="PROSITE" id="PS51352">
    <property type="entry name" value="THIOREDOXIN_2"/>
    <property type="match status" value="1"/>
</dbReference>
<dbReference type="Gene3D" id="3.40.30.10">
    <property type="entry name" value="Glutaredoxin"/>
    <property type="match status" value="1"/>
</dbReference>